<evidence type="ECO:0000313" key="8">
    <source>
        <dbReference type="EMBL" id="KAF6074253.1"/>
    </source>
</evidence>
<reference evidence="8 9" key="1">
    <citation type="journal article" date="2020" name="Nature">
        <title>Six reference-quality genomes reveal evolution of bat adaptations.</title>
        <authorList>
            <person name="Jebb D."/>
            <person name="Huang Z."/>
            <person name="Pippel M."/>
            <person name="Hughes G.M."/>
            <person name="Lavrichenko K."/>
            <person name="Devanna P."/>
            <person name="Winkler S."/>
            <person name="Jermiin L.S."/>
            <person name="Skirmuntt E.C."/>
            <person name="Katzourakis A."/>
            <person name="Burkitt-Gray L."/>
            <person name="Ray D.A."/>
            <person name="Sullivan K.A.M."/>
            <person name="Roscito J.G."/>
            <person name="Kirilenko B.M."/>
            <person name="Davalos L.M."/>
            <person name="Corthals A.P."/>
            <person name="Power M.L."/>
            <person name="Jones G."/>
            <person name="Ransome R.D."/>
            <person name="Dechmann D.K.N."/>
            <person name="Locatelli A.G."/>
            <person name="Puechmaille S.J."/>
            <person name="Fedrigo O."/>
            <person name="Jarvis E.D."/>
            <person name="Hiller M."/>
            <person name="Vernes S.C."/>
            <person name="Myers E.W."/>
            <person name="Teeling E.C."/>
        </authorList>
    </citation>
    <scope>NUCLEOTIDE SEQUENCE [LARGE SCALE GENOMIC DNA]</scope>
    <source>
        <strain evidence="8">Bat1K_MPI-CBG_1</strain>
    </source>
</reference>
<feature type="domain" description="Sushi" evidence="7">
    <location>
        <begin position="173"/>
        <end position="237"/>
    </location>
</feature>
<dbReference type="EMBL" id="JABVXQ010000015">
    <property type="protein sequence ID" value="KAF6074253.1"/>
    <property type="molecule type" value="Genomic_DNA"/>
</dbReference>
<keyword evidence="6" id="KW-0472">Membrane</keyword>
<protein>
    <submittedName>
        <fullName evidence="8">Complement C3d receptor 2</fullName>
    </submittedName>
</protein>
<name>A0A833Y7B5_9CHIR</name>
<evidence type="ECO:0000256" key="3">
    <source>
        <dbReference type="ARBA" id="ARBA00022737"/>
    </source>
</evidence>
<feature type="domain" description="Sushi" evidence="7">
    <location>
        <begin position="242"/>
        <end position="301"/>
    </location>
</feature>
<evidence type="ECO:0000256" key="4">
    <source>
        <dbReference type="ARBA" id="ARBA00023157"/>
    </source>
</evidence>
<keyword evidence="6" id="KW-1133">Transmembrane helix</keyword>
<feature type="disulfide bond" evidence="5">
    <location>
        <begin position="175"/>
        <end position="218"/>
    </location>
</feature>
<dbReference type="CDD" id="cd00033">
    <property type="entry name" value="CCP"/>
    <property type="match status" value="5"/>
</dbReference>
<dbReference type="PROSITE" id="PS50923">
    <property type="entry name" value="SUSHI"/>
    <property type="match status" value="5"/>
</dbReference>
<evidence type="ECO:0000256" key="6">
    <source>
        <dbReference type="SAM" id="Phobius"/>
    </source>
</evidence>
<gene>
    <name evidence="8" type="ORF">HJG60_003273</name>
</gene>
<dbReference type="InterPro" id="IPR051277">
    <property type="entry name" value="SEZ6_CSMD_C4BPB_Regulators"/>
</dbReference>
<evidence type="ECO:0000256" key="2">
    <source>
        <dbReference type="ARBA" id="ARBA00022729"/>
    </source>
</evidence>
<keyword evidence="2" id="KW-0732">Signal</keyword>
<dbReference type="PANTHER" id="PTHR45656">
    <property type="entry name" value="PROTEIN CBR-CLEC-78"/>
    <property type="match status" value="1"/>
</dbReference>
<feature type="disulfide bond" evidence="5">
    <location>
        <begin position="272"/>
        <end position="299"/>
    </location>
</feature>
<keyword evidence="1 5" id="KW-0768">Sushi</keyword>
<feature type="domain" description="Sushi" evidence="7">
    <location>
        <begin position="1"/>
        <end position="50"/>
    </location>
</feature>
<accession>A0A833Y7B5</accession>
<dbReference type="InterPro" id="IPR000436">
    <property type="entry name" value="Sushi_SCR_CCP_dom"/>
</dbReference>
<keyword evidence="8" id="KW-0675">Receptor</keyword>
<dbReference type="Pfam" id="PF00084">
    <property type="entry name" value="Sushi"/>
    <property type="match status" value="4"/>
</dbReference>
<dbReference type="FunFam" id="2.10.70.10:FF:000014">
    <property type="entry name" value="Membrane cofactor protein"/>
    <property type="match status" value="3"/>
</dbReference>
<dbReference type="SMART" id="SM00032">
    <property type="entry name" value="CCP"/>
    <property type="match status" value="5"/>
</dbReference>
<keyword evidence="4 5" id="KW-1015">Disulfide bond</keyword>
<dbReference type="Gene3D" id="2.10.70.10">
    <property type="entry name" value="Complement Module, domain 1"/>
    <property type="match status" value="5"/>
</dbReference>
<evidence type="ECO:0000256" key="5">
    <source>
        <dbReference type="PROSITE-ProRule" id="PRU00302"/>
    </source>
</evidence>
<dbReference type="Proteomes" id="UP000664940">
    <property type="component" value="Unassembled WGS sequence"/>
</dbReference>
<organism evidence="8 9">
    <name type="scientific">Phyllostomus discolor</name>
    <name type="common">pale spear-nosed bat</name>
    <dbReference type="NCBI Taxonomy" id="89673"/>
    <lineage>
        <taxon>Eukaryota</taxon>
        <taxon>Metazoa</taxon>
        <taxon>Chordata</taxon>
        <taxon>Craniata</taxon>
        <taxon>Vertebrata</taxon>
        <taxon>Euteleostomi</taxon>
        <taxon>Mammalia</taxon>
        <taxon>Eutheria</taxon>
        <taxon>Laurasiatheria</taxon>
        <taxon>Chiroptera</taxon>
        <taxon>Yangochiroptera</taxon>
        <taxon>Phyllostomidae</taxon>
        <taxon>Phyllostominae</taxon>
        <taxon>Phyllostomus</taxon>
    </lineage>
</organism>
<feature type="transmembrane region" description="Helical" evidence="6">
    <location>
        <begin position="305"/>
        <end position="331"/>
    </location>
</feature>
<dbReference type="PANTHER" id="PTHR45656:SF4">
    <property type="entry name" value="PROTEIN CBR-CLEC-78"/>
    <property type="match status" value="1"/>
</dbReference>
<dbReference type="AlphaFoldDB" id="A0A833Y7B5"/>
<evidence type="ECO:0000259" key="7">
    <source>
        <dbReference type="PROSITE" id="PS50923"/>
    </source>
</evidence>
<evidence type="ECO:0000256" key="1">
    <source>
        <dbReference type="ARBA" id="ARBA00022659"/>
    </source>
</evidence>
<comment type="caution">
    <text evidence="5">Lacks conserved residue(s) required for the propagation of feature annotation.</text>
</comment>
<comment type="caution">
    <text evidence="8">The sequence shown here is derived from an EMBL/GenBank/DDBJ whole genome shotgun (WGS) entry which is preliminary data.</text>
</comment>
<keyword evidence="3" id="KW-0677">Repeat</keyword>
<evidence type="ECO:0000313" key="9">
    <source>
        <dbReference type="Proteomes" id="UP000664940"/>
    </source>
</evidence>
<proteinExistence type="predicted"/>
<feature type="domain" description="Sushi" evidence="7">
    <location>
        <begin position="116"/>
        <end position="172"/>
    </location>
</feature>
<feature type="disulfide bond" evidence="5">
    <location>
        <begin position="85"/>
        <end position="112"/>
    </location>
</feature>
<keyword evidence="6" id="KW-0812">Transmembrane</keyword>
<dbReference type="SUPFAM" id="SSF57535">
    <property type="entry name" value="Complement control module/SCR domain"/>
    <property type="match status" value="5"/>
</dbReference>
<feature type="domain" description="Sushi" evidence="7">
    <location>
        <begin position="55"/>
        <end position="114"/>
    </location>
</feature>
<sequence length="366" mass="40482">MLYGTIVTYTCDPEPEKGVEFSLIGENTIHCISNSEERGIWSGPAPLCKLSLPAVWCSYASIANGHKISGKKAPYFYNDSVTFKCDDGFTLKGSSQIHCKANNTWDTEIPMCEKEAPCQPVGEDVQELPGDFPVIPVNTSCHDGYQLTGHSYRKCQDGENGVWFQKIPRCKAIHCPPPPETDNGRHTGVMAEHFLYGTEISYECDKGFSLLGEKTIRCISDSKGHGSWNRPPPQCLKPHPVTHCSNPEVKHGYKLNKTHSSYSHNDIVYVACNPGFIMNGSELIRCHTNNKWVPGVPTCIKMGSLAPLLCGLSAGFVVLICLVSVTLCLILKHGKHNCYTNTNPREGDLYLEIWEVYSIDLHNSAS</sequence>
<dbReference type="InterPro" id="IPR035976">
    <property type="entry name" value="Sushi/SCR/CCP_sf"/>
</dbReference>